<gene>
    <name evidence="1" type="ORF">CQ022_07815</name>
    <name evidence="2" type="ORF">CQ033_01485</name>
</gene>
<keyword evidence="3" id="KW-1185">Reference proteome</keyword>
<protein>
    <submittedName>
        <fullName evidence="1">Uncharacterized protein</fullName>
    </submittedName>
</protein>
<evidence type="ECO:0000313" key="1">
    <source>
        <dbReference type="EMBL" id="PRB86145.1"/>
    </source>
</evidence>
<proteinExistence type="predicted"/>
<dbReference type="AlphaFoldDB" id="A0A2S9D055"/>
<dbReference type="OrthoDB" id="8253771at2"/>
<reference evidence="3 4" key="1">
    <citation type="submission" date="2017-09" db="EMBL/GenBank/DDBJ databases">
        <title>Genomic, metabolic, and phenotypic characteristics of bacterial isolates from the natural microbiome of the model nematode Caenorhabditis elegans.</title>
        <authorList>
            <person name="Zimmermann J."/>
            <person name="Obeng N."/>
            <person name="Yang W."/>
            <person name="Obeng O."/>
            <person name="Kissoyan K."/>
            <person name="Pees B."/>
            <person name="Dirksen P."/>
            <person name="Hoppner M."/>
            <person name="Franke A."/>
            <person name="Rosenstiel P."/>
            <person name="Leippe M."/>
            <person name="Dierking K."/>
            <person name="Kaleta C."/>
            <person name="Schulenburg H."/>
        </authorList>
    </citation>
    <scope>NUCLEOTIDE SEQUENCE [LARGE SCALE GENOMIC DNA]</scope>
    <source>
        <strain evidence="1 4">MYb25</strain>
        <strain evidence="2 3">MYb44</strain>
    </source>
</reference>
<dbReference type="EMBL" id="PCPP01000001">
    <property type="protein sequence ID" value="PRB86145.1"/>
    <property type="molecule type" value="Genomic_DNA"/>
</dbReference>
<dbReference type="Proteomes" id="UP000238534">
    <property type="component" value="Unassembled WGS sequence"/>
</dbReference>
<accession>A0A2S9D055</accession>
<dbReference type="EMBL" id="PCPH01000001">
    <property type="protein sequence ID" value="PRB91898.1"/>
    <property type="molecule type" value="Genomic_DNA"/>
</dbReference>
<organism evidence="1 4">
    <name type="scientific">Chryseobacterium culicis</name>
    <dbReference type="NCBI Taxonomy" id="680127"/>
    <lineage>
        <taxon>Bacteria</taxon>
        <taxon>Pseudomonadati</taxon>
        <taxon>Bacteroidota</taxon>
        <taxon>Flavobacteriia</taxon>
        <taxon>Flavobacteriales</taxon>
        <taxon>Weeksellaceae</taxon>
        <taxon>Chryseobacterium group</taxon>
        <taxon>Chryseobacterium</taxon>
    </lineage>
</organism>
<dbReference type="RefSeq" id="WP_105680879.1">
    <property type="nucleotide sequence ID" value="NZ_JBBGZD010000001.1"/>
</dbReference>
<evidence type="ECO:0000313" key="2">
    <source>
        <dbReference type="EMBL" id="PRB91898.1"/>
    </source>
</evidence>
<comment type="caution">
    <text evidence="1">The sequence shown here is derived from an EMBL/GenBank/DDBJ whole genome shotgun (WGS) entry which is preliminary data.</text>
</comment>
<dbReference type="Proteomes" id="UP000238325">
    <property type="component" value="Unassembled WGS sequence"/>
</dbReference>
<evidence type="ECO:0000313" key="3">
    <source>
        <dbReference type="Proteomes" id="UP000238325"/>
    </source>
</evidence>
<evidence type="ECO:0000313" key="4">
    <source>
        <dbReference type="Proteomes" id="UP000238534"/>
    </source>
</evidence>
<sequence>MNTIIKKLSILSVFASLMGFCALLFAQVYPIGQMVLTTYGQSFTMYNTGVIVQNGNPGNAGQAVYDQTGINYLCLPSAVPYQKAFFLDFNRNIIELDYRLGYRIIGYSTIPVPPRPAMYLPKPTYDNQIGIETAEGLRPLPTQIVDEQKPFGDVMMTSEQTAVDCYKNTMNPDGTINQLEFGDCMVTNMAGKKELEIYKCAKNSETPEEQSLCMLSILGGSKERQITQDMMKCYKEYGNNYEMYPLCFADKVNNPELKQLVSCFKDQASSGQVTFMGTAVCYGAGKLNLNTEAQIAVECAVSTGGQPYAFAGCAGGQLTYRELSKCLTNGVGGDHGCFGRNNTIVKGLNQIGDALKNQFGPTNDIVKTWNTTVHDLQYGPGKNHEAVKVVRNISNELGKAGTNVGKEIKKVVPKIRIKW</sequence>
<name>A0A2S9D055_CHRCI</name>